<feature type="region of interest" description="Disordered" evidence="2">
    <location>
        <begin position="658"/>
        <end position="728"/>
    </location>
</feature>
<dbReference type="InterPro" id="IPR026306">
    <property type="entry name" value="RSBN1/Dpy-2/CEP530"/>
</dbReference>
<dbReference type="PANTHER" id="PTHR13354">
    <property type="entry name" value="ROUND SPERMATID BASIC PROTEIN 1"/>
    <property type="match status" value="1"/>
</dbReference>
<reference evidence="3 4" key="1">
    <citation type="submission" date="2015-12" db="EMBL/GenBank/DDBJ databases">
        <title>The genome of Folsomia candida.</title>
        <authorList>
            <person name="Faddeeva A."/>
            <person name="Derks M.F."/>
            <person name="Anvar Y."/>
            <person name="Smit S."/>
            <person name="Van Straalen N."/>
            <person name="Roelofs D."/>
        </authorList>
    </citation>
    <scope>NUCLEOTIDE SEQUENCE [LARGE SCALE GENOMIC DNA]</scope>
    <source>
        <strain evidence="3 4">VU population</strain>
        <tissue evidence="3">Whole body</tissue>
    </source>
</reference>
<evidence type="ECO:0000256" key="2">
    <source>
        <dbReference type="SAM" id="MobiDB-lite"/>
    </source>
</evidence>
<sequence>MTALFNGNVSTSASNYSMEDEDEDISNIPLADADPQAVLPEEGENSNSGRMGMTPGSHSQHNRSFDSFPSTFTNDSLSSSVGGLDPDLSQDEQEEKASRIAQVLELQNTLDDVTTVTEEGSDWVFGLDGAQGEEERRRRRKDEAEGVMTQEIIMPPSNDVYHAHCTPGDDEAEGACPSGEDVVTTTTAEEQDLLHPGHFFTEGSIPALQSVKDTDGKVATNIDLHHHHHHHDQSEQVSTPVKKKRSNSGSTDTEASPRKRHKCQSGGSQNEFKISKHRPIPTYPKEHPFCMPGGVRLSDLPDDVLRKLPFRSHISNLRYKRFMKVEQHPNGGAWILRASVSYSEDSKGLAHFVMGIVDDGARYMPDLLDYMAEQNPSMTVKAGHLTIPSDIQTSSMAQYREQVYGNYASGTYRFGPLHQLSLVGTVHEESGGYFPKFLSLLEESPFLKLTMPWGALSICHGDDPRNSNDGPIMWVRPGEQMVPTQSARGGRRRNKELESLKCRYTEGRELFFEDRTKAHADHVGHGLERITSAAVGVLKAIHCGQPYVGNRITKDVVAFHAADFQELVDQLQLDLHEPPISQCVQWVEEAKLNALRRDGIRYAKLTLSDNDIYFLPRNIIHQFRTVSSVTSIAWHVRLKQYYPMPILEPQIVADSSTSGLQSHRVKIKSSSSSPQKKHKHHHHDRDHHRRHGSGSSSSKSSAAHQQNLNKTSSSTTDNRSSIIKEKERHRHKDKFYLAKGEDVVEIKKEWTIPEEEEEEENEVDEEEDDDDEEQQHQVVSNIKLEEKENIFGHLTHGEGVEIDADAEQASPSDPEIDDRIITEEEEERARRKLEKELRRQKEKDRERRKNRERRRDKEKRRHRSRDRHRSEKKSKDRDKESSSQKGLSDRPPGTPEQQNSREMTMSDARPSTPVPLPENQPPPASRSLPSTPVKKNLAHLTDSDSRRPPGSAPPKSSSTTPGPDEIILKKNGSNVIRKIIPASGSADLLSSIMSQMVTLKKSTDTM</sequence>
<evidence type="ECO:0000313" key="4">
    <source>
        <dbReference type="Proteomes" id="UP000198287"/>
    </source>
</evidence>
<dbReference type="EMBL" id="LNIX01000020">
    <property type="protein sequence ID" value="OXA44123.1"/>
    <property type="molecule type" value="Genomic_DNA"/>
</dbReference>
<proteinExistence type="inferred from homology"/>
<protein>
    <submittedName>
        <fullName evidence="3">Round spermatid basic protein 1-like protein</fullName>
    </submittedName>
</protein>
<dbReference type="OMA" id="PNGGAWI"/>
<evidence type="ECO:0000256" key="1">
    <source>
        <dbReference type="ARBA" id="ARBA00010560"/>
    </source>
</evidence>
<feature type="compositionally biased region" description="Basic residues" evidence="2">
    <location>
        <begin position="856"/>
        <end position="872"/>
    </location>
</feature>
<gene>
    <name evidence="3" type="ORF">Fcan01_21232</name>
</gene>
<feature type="compositionally biased region" description="Polar residues" evidence="2">
    <location>
        <begin position="65"/>
        <end position="81"/>
    </location>
</feature>
<feature type="region of interest" description="Disordered" evidence="2">
    <location>
        <begin position="226"/>
        <end position="275"/>
    </location>
</feature>
<feature type="compositionally biased region" description="Basic and acidic residues" evidence="2">
    <location>
        <begin position="783"/>
        <end position="799"/>
    </location>
</feature>
<feature type="compositionally biased region" description="Acidic residues" evidence="2">
    <location>
        <begin position="752"/>
        <end position="773"/>
    </location>
</feature>
<accession>A0A226DFY8</accession>
<feature type="compositionally biased region" description="Pro residues" evidence="2">
    <location>
        <begin position="912"/>
        <end position="924"/>
    </location>
</feature>
<evidence type="ECO:0000313" key="3">
    <source>
        <dbReference type="EMBL" id="OXA44123.1"/>
    </source>
</evidence>
<dbReference type="AlphaFoldDB" id="A0A226DFY8"/>
<comment type="similarity">
    <text evidence="1">Belongs to the round spermatid basic protein 1 family.</text>
</comment>
<feature type="region of interest" description="Disordered" evidence="2">
    <location>
        <begin position="1"/>
        <end position="96"/>
    </location>
</feature>
<comment type="caution">
    <text evidence="3">The sequence shown here is derived from an EMBL/GenBank/DDBJ whole genome shotgun (WGS) entry which is preliminary data.</text>
</comment>
<feature type="compositionally biased region" description="Basic residues" evidence="2">
    <location>
        <begin position="675"/>
        <end position="692"/>
    </location>
</feature>
<feature type="compositionally biased region" description="Polar residues" evidence="2">
    <location>
        <begin position="1"/>
        <end position="17"/>
    </location>
</feature>
<dbReference type="GO" id="GO:0005634">
    <property type="term" value="C:nucleus"/>
    <property type="evidence" value="ECO:0007669"/>
    <property type="project" value="InterPro"/>
</dbReference>
<feature type="compositionally biased region" description="Basic and acidic residues" evidence="2">
    <location>
        <begin position="817"/>
        <end position="855"/>
    </location>
</feature>
<dbReference type="STRING" id="158441.A0A226DFY8"/>
<keyword evidence="4" id="KW-1185">Reference proteome</keyword>
<feature type="region of interest" description="Disordered" evidence="2">
    <location>
        <begin position="749"/>
        <end position="971"/>
    </location>
</feature>
<dbReference type="PANTHER" id="PTHR13354:SF11">
    <property type="entry name" value="LYSINE-SPECIFIC DEMETHYLASE 9"/>
    <property type="match status" value="1"/>
</dbReference>
<feature type="compositionally biased region" description="Basic and acidic residues" evidence="2">
    <location>
        <begin position="873"/>
        <end position="882"/>
    </location>
</feature>
<feature type="compositionally biased region" description="Polar residues" evidence="2">
    <location>
        <begin position="702"/>
        <end position="721"/>
    </location>
</feature>
<name>A0A226DFY8_FOLCA</name>
<dbReference type="OrthoDB" id="2163284at2759"/>
<organism evidence="3 4">
    <name type="scientific">Folsomia candida</name>
    <name type="common">Springtail</name>
    <dbReference type="NCBI Taxonomy" id="158441"/>
    <lineage>
        <taxon>Eukaryota</taxon>
        <taxon>Metazoa</taxon>
        <taxon>Ecdysozoa</taxon>
        <taxon>Arthropoda</taxon>
        <taxon>Hexapoda</taxon>
        <taxon>Collembola</taxon>
        <taxon>Entomobryomorpha</taxon>
        <taxon>Isotomoidea</taxon>
        <taxon>Isotomidae</taxon>
        <taxon>Proisotominae</taxon>
        <taxon>Folsomia</taxon>
    </lineage>
</organism>
<dbReference type="Proteomes" id="UP000198287">
    <property type="component" value="Unassembled WGS sequence"/>
</dbReference>